<accession>A0A6F9DBC8</accession>
<dbReference type="GO" id="GO:0055037">
    <property type="term" value="C:recycling endosome"/>
    <property type="evidence" value="ECO:0007669"/>
    <property type="project" value="TreeGrafter"/>
</dbReference>
<evidence type="ECO:0000256" key="1">
    <source>
        <dbReference type="ARBA" id="ARBA00007159"/>
    </source>
</evidence>
<evidence type="ECO:0000259" key="2">
    <source>
        <dbReference type="PROSITE" id="PS50211"/>
    </source>
</evidence>
<dbReference type="Pfam" id="PF09794">
    <property type="entry name" value="Avl9"/>
    <property type="match status" value="1"/>
</dbReference>
<dbReference type="EMBL" id="LR784454">
    <property type="protein sequence ID" value="CAB3237370.1"/>
    <property type="molecule type" value="mRNA"/>
</dbReference>
<dbReference type="InterPro" id="IPR018307">
    <property type="entry name" value="ABL9/DENND6_dom"/>
</dbReference>
<dbReference type="AlphaFoldDB" id="A0A6F9DBC8"/>
<dbReference type="PROSITE" id="PS50211">
    <property type="entry name" value="DENN"/>
    <property type="match status" value="1"/>
</dbReference>
<protein>
    <submittedName>
        <fullName evidence="3">Protein DENND6A</fullName>
    </submittedName>
</protein>
<dbReference type="PANTHER" id="PTHR13677:SF0">
    <property type="entry name" value="LD41638P"/>
    <property type="match status" value="1"/>
</dbReference>
<dbReference type="InterPro" id="IPR037516">
    <property type="entry name" value="Tripartite_DENN"/>
</dbReference>
<dbReference type="PANTHER" id="PTHR13677">
    <property type="entry name" value="LD41638P"/>
    <property type="match status" value="1"/>
</dbReference>
<organism evidence="3">
    <name type="scientific">Phallusia mammillata</name>
    <dbReference type="NCBI Taxonomy" id="59560"/>
    <lineage>
        <taxon>Eukaryota</taxon>
        <taxon>Metazoa</taxon>
        <taxon>Chordata</taxon>
        <taxon>Tunicata</taxon>
        <taxon>Ascidiacea</taxon>
        <taxon>Phlebobranchia</taxon>
        <taxon>Ascidiidae</taxon>
        <taxon>Phallusia</taxon>
    </lineage>
</organism>
<name>A0A6F9DBC8_9ASCI</name>
<dbReference type="InterPro" id="IPR024224">
    <property type="entry name" value="DENND6"/>
</dbReference>
<feature type="domain" description="UDENN" evidence="2">
    <location>
        <begin position="26"/>
        <end position="488"/>
    </location>
</feature>
<gene>
    <name evidence="3" type="primary">Dennd6a</name>
</gene>
<sequence>METAENTDTKEVLSVLPWDQFSEWMHCVCVVTFDLELGQALEFIYPNHIELSESERSNICYLAFPDSNSGCMGDTQYCFRIRKGRSTRRKLTESDYLCSKDCPVTLLKDDTHYYGYVYFRQVRDKTLKRGYFQKSVVLLSSLPYFNFFKDIADIIAPEYFDNGEPCLEAACHDIDQWPSPVPGKPLTLPLMGMILHVRIPTKQDKPGRKLIEASDNVASLAPFTLSSINRIDLFESLQGVLPHIHLLWELVLLGEPLVVMAPSPTVCASTVLALVSSISPLRCYCDYRPFFTIHDSEFKEYTTKTQAPPRVILGVTNPFFAKTFQHWPHIVRIGDMGLGNSGGSNPSLLSNDSKLKKTSKLKALDSKTGVYTKYKPFLKKDKLFLKTFAKGLAGKRPGTAQSTLLERHFLELTQSFIIPLERYLASLMPLQKCISPLRAPPSLKPFRPEEFFQMVENNGPQLTSGTKGDWVGLYKRFIQSPNFEQWFLRRRSEIEAKIMSLHLVALSETDLESWCYEKSEVEIVDMVLRLRQKISMVTSHRLEVPAATLERLNNQITSITDSLPPDLRGILIKA</sequence>
<proteinExistence type="evidence at transcript level"/>
<comment type="similarity">
    <text evidence="1">Belongs to the DENND6 family.</text>
</comment>
<dbReference type="GO" id="GO:0005085">
    <property type="term" value="F:guanyl-nucleotide exchange factor activity"/>
    <property type="evidence" value="ECO:0007669"/>
    <property type="project" value="InterPro"/>
</dbReference>
<reference evidence="3" key="1">
    <citation type="submission" date="2020-04" db="EMBL/GenBank/DDBJ databases">
        <authorList>
            <person name="Neveu A P."/>
        </authorList>
    </citation>
    <scope>NUCLEOTIDE SEQUENCE</scope>
    <source>
        <tissue evidence="3">Whole embryo</tissue>
    </source>
</reference>
<evidence type="ECO:0000313" key="3">
    <source>
        <dbReference type="EMBL" id="CAB3237370.1"/>
    </source>
</evidence>